<comment type="similarity">
    <text evidence="1">Belongs to the aspartyl/asparaginyl beta-hydroxylase family.</text>
</comment>
<accession>A0ABN9T0T8</accession>
<keyword evidence="2" id="KW-0223">Dioxygenase</keyword>
<feature type="domain" description="Aspartyl/asparaginy/proline hydroxylase" evidence="5">
    <location>
        <begin position="572"/>
        <end position="748"/>
    </location>
</feature>
<sequence length="768" mass="84568">TGGPRGDGWAPPCGCSPWQRRPWPASCPAGAATTAASRARPAADRRAAAPPRRPQPGASTASSRRRAECCGPGAALLFPEAAVPPRPAARGPTPSRPHPSRSKAQRRWEARHRRASTAFELSVGGVRVLLHDFKGGWQHNTNYRAYAGGLHDPYDLNGRAPLGPEEVALDVGANLGLVSIVLAARGHFSSRVISLEPHPALYHYLLWNLRENNVTDRVWPLRLGGCDPLRARWFGLWPWWQPREMRETLSSVPRPLWQRLCRRHRARCLSLPQLMRALDLRRVTILKLDCEGCEWGFLGSDMGTSFAAAVRDGRVGAVVGELHHAGRHSSVRAVRPLAQALCGWEAGGCNPFVERCQTFFPSCASFAPHQLSAPPTALPSAWARGRVEAPAPALLRSPAARRAAAARGAVQALLRGPSPASGVRAQRALRLRWEAPAAESVAGWATQALRLVRGARLRRQSARRSHRRSLQLVEGSLLGRAALSYCTDDPACVAQLASEASELLRRAAAHRMAARLLAALRPSGAVPWASPWQMCSRYVRGLRTLAEWQRADLQLEAASAVGQLADAMRNGFPEILDDLRRIRKRQWPVAYGEDLIRRPSNWTKMLLYDGDLGGPPPHGFPGQPYQKRSLHGGLCSRYAPNTCRILQPLLPGLRHPDLPYLQPDHEQVAFFRLAPGSRISFHQAVQNGRLTLHLCLSGCGGSSRIQVGPRVLRWRQGEVLVFDDSFLHRVAIDPHRERWILHVMAMHPAIDTPEKFAQVAAVGRIWPA</sequence>
<evidence type="ECO:0000259" key="5">
    <source>
        <dbReference type="Pfam" id="PF05118"/>
    </source>
</evidence>
<dbReference type="EMBL" id="CAUYUJ010014231">
    <property type="protein sequence ID" value="CAK0838550.1"/>
    <property type="molecule type" value="Genomic_DNA"/>
</dbReference>
<dbReference type="InterPro" id="IPR006342">
    <property type="entry name" value="FkbM_mtfrase"/>
</dbReference>
<gene>
    <name evidence="6" type="ORF">PCOR1329_LOCUS34478</name>
</gene>
<feature type="non-terminal residue" evidence="6">
    <location>
        <position position="1"/>
    </location>
</feature>
<proteinExistence type="inferred from homology"/>
<keyword evidence="3" id="KW-0560">Oxidoreductase</keyword>
<protein>
    <recommendedName>
        <fullName evidence="5">Aspartyl/asparaginy/proline hydroxylase domain-containing protein</fullName>
    </recommendedName>
</protein>
<dbReference type="InterPro" id="IPR027443">
    <property type="entry name" value="IPNS-like_sf"/>
</dbReference>
<organism evidence="6 7">
    <name type="scientific">Prorocentrum cordatum</name>
    <dbReference type="NCBI Taxonomy" id="2364126"/>
    <lineage>
        <taxon>Eukaryota</taxon>
        <taxon>Sar</taxon>
        <taxon>Alveolata</taxon>
        <taxon>Dinophyceae</taxon>
        <taxon>Prorocentrales</taxon>
        <taxon>Prorocentraceae</taxon>
        <taxon>Prorocentrum</taxon>
    </lineage>
</organism>
<dbReference type="Proteomes" id="UP001189429">
    <property type="component" value="Unassembled WGS sequence"/>
</dbReference>
<dbReference type="PANTHER" id="PTHR46332:SF5">
    <property type="entry name" value="ASPARTATE BETA-HYDROXYLASE DOMAIN CONTAINING 2"/>
    <property type="match status" value="1"/>
</dbReference>
<feature type="compositionally biased region" description="Basic residues" evidence="4">
    <location>
        <begin position="98"/>
        <end position="108"/>
    </location>
</feature>
<name>A0ABN9T0T8_9DINO</name>
<dbReference type="InterPro" id="IPR029063">
    <property type="entry name" value="SAM-dependent_MTases_sf"/>
</dbReference>
<evidence type="ECO:0000256" key="1">
    <source>
        <dbReference type="ARBA" id="ARBA00007730"/>
    </source>
</evidence>
<evidence type="ECO:0000256" key="3">
    <source>
        <dbReference type="ARBA" id="ARBA00023002"/>
    </source>
</evidence>
<dbReference type="SUPFAM" id="SSF53335">
    <property type="entry name" value="S-adenosyl-L-methionine-dependent methyltransferases"/>
    <property type="match status" value="1"/>
</dbReference>
<dbReference type="Gene3D" id="2.60.120.330">
    <property type="entry name" value="B-lactam Antibiotic, Isopenicillin N Synthase, Chain"/>
    <property type="match status" value="1"/>
</dbReference>
<keyword evidence="7" id="KW-1185">Reference proteome</keyword>
<evidence type="ECO:0000256" key="4">
    <source>
        <dbReference type="SAM" id="MobiDB-lite"/>
    </source>
</evidence>
<reference evidence="6" key="1">
    <citation type="submission" date="2023-10" db="EMBL/GenBank/DDBJ databases">
        <authorList>
            <person name="Chen Y."/>
            <person name="Shah S."/>
            <person name="Dougan E. K."/>
            <person name="Thang M."/>
            <person name="Chan C."/>
        </authorList>
    </citation>
    <scope>NUCLEOTIDE SEQUENCE [LARGE SCALE GENOMIC DNA]</scope>
</reference>
<dbReference type="Gene3D" id="3.40.50.150">
    <property type="entry name" value="Vaccinia Virus protein VP39"/>
    <property type="match status" value="1"/>
</dbReference>
<evidence type="ECO:0000313" key="6">
    <source>
        <dbReference type="EMBL" id="CAK0838550.1"/>
    </source>
</evidence>
<dbReference type="Pfam" id="PF05118">
    <property type="entry name" value="Asp_Arg_Hydrox"/>
    <property type="match status" value="1"/>
</dbReference>
<evidence type="ECO:0000256" key="2">
    <source>
        <dbReference type="ARBA" id="ARBA00022964"/>
    </source>
</evidence>
<feature type="region of interest" description="Disordered" evidence="4">
    <location>
        <begin position="24"/>
        <end position="67"/>
    </location>
</feature>
<feature type="region of interest" description="Disordered" evidence="4">
    <location>
        <begin position="81"/>
        <end position="108"/>
    </location>
</feature>
<dbReference type="NCBIfam" id="TIGR01444">
    <property type="entry name" value="fkbM_fam"/>
    <property type="match status" value="1"/>
</dbReference>
<dbReference type="PANTHER" id="PTHR46332">
    <property type="entry name" value="ASPARTATE BETA-HYDROXYLASE DOMAIN-CONTAINING PROTEIN 2"/>
    <property type="match status" value="1"/>
</dbReference>
<evidence type="ECO:0000313" key="7">
    <source>
        <dbReference type="Proteomes" id="UP001189429"/>
    </source>
</evidence>
<dbReference type="InterPro" id="IPR007803">
    <property type="entry name" value="Asp/Arg/Pro-Hydrxlase"/>
</dbReference>
<comment type="caution">
    <text evidence="6">The sequence shown here is derived from an EMBL/GenBank/DDBJ whole genome shotgun (WGS) entry which is preliminary data.</text>
</comment>
<feature type="compositionally biased region" description="Low complexity" evidence="4">
    <location>
        <begin position="24"/>
        <end position="40"/>
    </location>
</feature>
<dbReference type="InterPro" id="IPR051821">
    <property type="entry name" value="Asp/Asn_beta-hydroxylase"/>
</dbReference>